<feature type="coiled-coil region" evidence="1">
    <location>
        <begin position="133"/>
        <end position="163"/>
    </location>
</feature>
<evidence type="ECO:0000313" key="3">
    <source>
        <dbReference type="EMBL" id="RAO66062.1"/>
    </source>
</evidence>
<proteinExistence type="predicted"/>
<gene>
    <name evidence="3" type="ORF">BHQ10_002074</name>
</gene>
<dbReference type="InterPro" id="IPR025207">
    <property type="entry name" value="Sim4_Fta4"/>
</dbReference>
<dbReference type="AlphaFoldDB" id="A0A364KR81"/>
<feature type="region of interest" description="Disordered" evidence="2">
    <location>
        <begin position="253"/>
        <end position="282"/>
    </location>
</feature>
<feature type="compositionally biased region" description="Gly residues" evidence="2">
    <location>
        <begin position="266"/>
        <end position="282"/>
    </location>
</feature>
<dbReference type="RefSeq" id="XP_040730579.1">
    <property type="nucleotide sequence ID" value="XM_040874180.1"/>
</dbReference>
<reference evidence="3 4" key="1">
    <citation type="journal article" date="2017" name="Biotechnol. Biofuels">
        <title>Differential beta-glucosidase expression as a function of carbon source availability in Talaromyces amestolkiae: a genomic and proteomic approach.</title>
        <authorList>
            <person name="de Eugenio L.I."/>
            <person name="Mendez-Liter J.A."/>
            <person name="Nieto-Dominguez M."/>
            <person name="Alonso L."/>
            <person name="Gil-Munoz J."/>
            <person name="Barriuso J."/>
            <person name="Prieto A."/>
            <person name="Martinez M.J."/>
        </authorList>
    </citation>
    <scope>NUCLEOTIDE SEQUENCE [LARGE SCALE GENOMIC DNA]</scope>
    <source>
        <strain evidence="3 4">CIB</strain>
    </source>
</reference>
<dbReference type="PANTHER" id="PTHR39472">
    <property type="entry name" value="EXPRESSED PROTEIN"/>
    <property type="match status" value="1"/>
</dbReference>
<organism evidence="3 4">
    <name type="scientific">Talaromyces amestolkiae</name>
    <dbReference type="NCBI Taxonomy" id="1196081"/>
    <lineage>
        <taxon>Eukaryota</taxon>
        <taxon>Fungi</taxon>
        <taxon>Dikarya</taxon>
        <taxon>Ascomycota</taxon>
        <taxon>Pezizomycotina</taxon>
        <taxon>Eurotiomycetes</taxon>
        <taxon>Eurotiomycetidae</taxon>
        <taxon>Eurotiales</taxon>
        <taxon>Trichocomaceae</taxon>
        <taxon>Talaromyces</taxon>
        <taxon>Talaromyces sect. Talaromyces</taxon>
    </lineage>
</organism>
<dbReference type="OrthoDB" id="21214at2759"/>
<keyword evidence="4" id="KW-1185">Reference proteome</keyword>
<accession>A0A364KR81</accession>
<dbReference type="Proteomes" id="UP000249363">
    <property type="component" value="Unassembled WGS sequence"/>
</dbReference>
<dbReference type="Pfam" id="PF13093">
    <property type="entry name" value="FTA4"/>
    <property type="match status" value="1"/>
</dbReference>
<feature type="compositionally biased region" description="Low complexity" evidence="2">
    <location>
        <begin position="253"/>
        <end position="265"/>
    </location>
</feature>
<protein>
    <submittedName>
        <fullName evidence="3">Uncharacterized protein</fullName>
    </submittedName>
</protein>
<comment type="caution">
    <text evidence="3">The sequence shown here is derived from an EMBL/GenBank/DDBJ whole genome shotgun (WGS) entry which is preliminary data.</text>
</comment>
<keyword evidence="1" id="KW-0175">Coiled coil</keyword>
<feature type="region of interest" description="Disordered" evidence="2">
    <location>
        <begin position="486"/>
        <end position="510"/>
    </location>
</feature>
<dbReference type="EMBL" id="MIKG01000003">
    <property type="protein sequence ID" value="RAO66062.1"/>
    <property type="molecule type" value="Genomic_DNA"/>
</dbReference>
<sequence>MEKSRTISEIKTSFIRTQIRILSASIAPQEGWRDFAPDTEDDLSDKVVDEVVQKLNTTLKQHNRVVYSSQAIQHVARQIENLYWESVKSEVLSPSQNSTGVEIGSDLSNNSVIEKLPSQYRGDDLPPEEKERYKMLYERLVALDNRRQEKQKQLAQYKQLEALLEPFKNPQENIQPNLLTRDGELVREIDKMRIYHVTLNELHLDLTHLLEGAPARETSRAHRESMTTNGNNAAAMGNYMENSPNVVNMANMSRQSMSPSPSQMNGNGGGGGGGGAGGGGNGMGNNNNNMMMNGLPMNAGHQMDLNNLYDMVVEFSDILKNNREMTRGIVQSAEEIMRRSTVEGTSPDIHQVSGEISAARIAELERALARERRTVEALEREQIENTSLIGEFETSMGIMVEQIRNYCQNNNMYFLAQKKEFNALLQAERDAHLSSRLDRDHWHAQTMRLAEMLRTAYRLRCEEDQAPTTIIQALQSEVRALRSAVGLEPEKPEEETGYEFLKDLSPPVVD</sequence>
<evidence type="ECO:0000313" key="4">
    <source>
        <dbReference type="Proteomes" id="UP000249363"/>
    </source>
</evidence>
<evidence type="ECO:0000256" key="1">
    <source>
        <dbReference type="SAM" id="Coils"/>
    </source>
</evidence>
<dbReference type="PANTHER" id="PTHR39472:SF1">
    <property type="entry name" value="EXPRESSED PROTEIN"/>
    <property type="match status" value="1"/>
</dbReference>
<dbReference type="GeneID" id="63791291"/>
<dbReference type="GO" id="GO:0031511">
    <property type="term" value="C:Mis6-Sim4 complex"/>
    <property type="evidence" value="ECO:0007669"/>
    <property type="project" value="InterPro"/>
</dbReference>
<name>A0A364KR81_TALAM</name>
<evidence type="ECO:0000256" key="2">
    <source>
        <dbReference type="SAM" id="MobiDB-lite"/>
    </source>
</evidence>